<dbReference type="Gene3D" id="1.20.1740.10">
    <property type="entry name" value="Amino acid/polyamine transporter I"/>
    <property type="match status" value="1"/>
</dbReference>
<feature type="transmembrane region" description="Helical" evidence="5">
    <location>
        <begin position="100"/>
        <end position="121"/>
    </location>
</feature>
<evidence type="ECO:0000256" key="5">
    <source>
        <dbReference type="SAM" id="Phobius"/>
    </source>
</evidence>
<gene>
    <name evidence="6" type="ORF">HDF14_005428</name>
</gene>
<dbReference type="Pfam" id="PF13520">
    <property type="entry name" value="AA_permease_2"/>
    <property type="match status" value="1"/>
</dbReference>
<organism evidence="6 7">
    <name type="scientific">Tunturiibacter gelidiferens</name>
    <dbReference type="NCBI Taxonomy" id="3069689"/>
    <lineage>
        <taxon>Bacteria</taxon>
        <taxon>Pseudomonadati</taxon>
        <taxon>Acidobacteriota</taxon>
        <taxon>Terriglobia</taxon>
        <taxon>Terriglobales</taxon>
        <taxon>Acidobacteriaceae</taxon>
        <taxon>Tunturiibacter</taxon>
    </lineage>
</organism>
<keyword evidence="2 5" id="KW-0812">Transmembrane</keyword>
<dbReference type="InterPro" id="IPR050598">
    <property type="entry name" value="AminoAcid_Transporter"/>
</dbReference>
<accession>A0A9X0U6M4</accession>
<keyword evidence="3 5" id="KW-1133">Transmembrane helix</keyword>
<evidence type="ECO:0000256" key="4">
    <source>
        <dbReference type="ARBA" id="ARBA00023136"/>
    </source>
</evidence>
<dbReference type="PIRSF" id="PIRSF006060">
    <property type="entry name" value="AA_transporter"/>
    <property type="match status" value="1"/>
</dbReference>
<evidence type="ECO:0000313" key="7">
    <source>
        <dbReference type="Proteomes" id="UP000535182"/>
    </source>
</evidence>
<protein>
    <submittedName>
        <fullName evidence="6">APA family basic amino acid/polyamine antiporter</fullName>
    </submittedName>
</protein>
<reference evidence="6 7" key="1">
    <citation type="submission" date="2020-08" db="EMBL/GenBank/DDBJ databases">
        <title>Genomic Encyclopedia of Type Strains, Phase IV (KMG-V): Genome sequencing to study the core and pangenomes of soil and plant-associated prokaryotes.</title>
        <authorList>
            <person name="Whitman W."/>
        </authorList>
    </citation>
    <scope>NUCLEOTIDE SEQUENCE [LARGE SCALE GENOMIC DNA]</scope>
    <source>
        <strain evidence="6 7">X5P2</strain>
    </source>
</reference>
<feature type="transmembrane region" description="Helical" evidence="5">
    <location>
        <begin position="209"/>
        <end position="228"/>
    </location>
</feature>
<feature type="transmembrane region" description="Helical" evidence="5">
    <location>
        <begin position="343"/>
        <end position="360"/>
    </location>
</feature>
<feature type="transmembrane region" description="Helical" evidence="5">
    <location>
        <begin position="20"/>
        <end position="42"/>
    </location>
</feature>
<feature type="transmembrane region" description="Helical" evidence="5">
    <location>
        <begin position="431"/>
        <end position="449"/>
    </location>
</feature>
<feature type="transmembrane region" description="Helical" evidence="5">
    <location>
        <begin position="170"/>
        <end position="189"/>
    </location>
</feature>
<dbReference type="InterPro" id="IPR002293">
    <property type="entry name" value="AA/rel_permease1"/>
</dbReference>
<feature type="transmembrane region" description="Helical" evidence="5">
    <location>
        <begin position="409"/>
        <end position="425"/>
    </location>
</feature>
<proteinExistence type="predicted"/>
<comment type="subcellular location">
    <subcellularLocation>
        <location evidence="1">Membrane</location>
        <topology evidence="1">Multi-pass membrane protein</topology>
    </subcellularLocation>
</comment>
<evidence type="ECO:0000256" key="1">
    <source>
        <dbReference type="ARBA" id="ARBA00004141"/>
    </source>
</evidence>
<feature type="transmembrane region" description="Helical" evidence="5">
    <location>
        <begin position="297"/>
        <end position="322"/>
    </location>
</feature>
<dbReference type="GO" id="GO:0016020">
    <property type="term" value="C:membrane"/>
    <property type="evidence" value="ECO:0007669"/>
    <property type="project" value="UniProtKB-SubCell"/>
</dbReference>
<dbReference type="GO" id="GO:0015179">
    <property type="term" value="F:L-amino acid transmembrane transporter activity"/>
    <property type="evidence" value="ECO:0007669"/>
    <property type="project" value="TreeGrafter"/>
</dbReference>
<comment type="caution">
    <text evidence="6">The sequence shown here is derived from an EMBL/GenBank/DDBJ whole genome shotgun (WGS) entry which is preliminary data.</text>
</comment>
<evidence type="ECO:0000313" key="6">
    <source>
        <dbReference type="EMBL" id="MBB5331779.1"/>
    </source>
</evidence>
<dbReference type="AlphaFoldDB" id="A0A9X0U6M4"/>
<dbReference type="PANTHER" id="PTHR11785">
    <property type="entry name" value="AMINO ACID TRANSPORTER"/>
    <property type="match status" value="1"/>
</dbReference>
<feature type="transmembrane region" description="Helical" evidence="5">
    <location>
        <begin position="141"/>
        <end position="158"/>
    </location>
</feature>
<feature type="transmembrane region" description="Helical" evidence="5">
    <location>
        <begin position="249"/>
        <end position="270"/>
    </location>
</feature>
<dbReference type="PANTHER" id="PTHR11785:SF512">
    <property type="entry name" value="SOBREMESA, ISOFORM B"/>
    <property type="match status" value="1"/>
</dbReference>
<feature type="transmembrane region" description="Helical" evidence="5">
    <location>
        <begin position="57"/>
        <end position="79"/>
    </location>
</feature>
<dbReference type="RefSeq" id="WP_183981562.1">
    <property type="nucleotide sequence ID" value="NZ_JACHEB010000018.1"/>
</dbReference>
<dbReference type="EMBL" id="JACHEB010000018">
    <property type="protein sequence ID" value="MBB5331779.1"/>
    <property type="molecule type" value="Genomic_DNA"/>
</dbReference>
<keyword evidence="4 5" id="KW-0472">Membrane</keyword>
<name>A0A9X0U6M4_9BACT</name>
<evidence type="ECO:0000256" key="2">
    <source>
        <dbReference type="ARBA" id="ARBA00022692"/>
    </source>
</evidence>
<sequence length="466" mass="49905">MPKHISDPARSPARLRGHLLRILGVGFGIAVIIGDTIGSSIFRTPGEIAAHLGNSTFIIAAWVIGGVYAFFCTLAVTELGTMLPQAGGWYVYSRRAFGDYGGFVVGCSDWIMQSVAIGYLAVAFGEFASEFHPALRGHVKLVAIACTCLLMLLNWLGLRTGCRTQQLTSLIKALALIGFVIVCFVGASGSARVDTSVVPSFLTLPKGGMLLAVVIALQAVVVTYDGWYAAIYFAEEDEDPTRNLPRSSIGGVLACVVIFLLVNGALLHVLPMHQLATSQIPAADAAKLIIGGRGKDVILLVSMLAAISTINASLMISPRILFAMARDGLMPRQMTFINKGGTPTAPLLLCTATTVALVLIGSFETLIAVASFLYVAVYLSGFSALFALRKREPELSRPFKMWGYPWTNLGVLVASAVFLLLSIVADPKDAFFTLVMVALSYPVYFFAVVKSRRVPHPFPVINPTDP</sequence>
<evidence type="ECO:0000256" key="3">
    <source>
        <dbReference type="ARBA" id="ARBA00022989"/>
    </source>
</evidence>
<dbReference type="Proteomes" id="UP000535182">
    <property type="component" value="Unassembled WGS sequence"/>
</dbReference>
<feature type="transmembrane region" description="Helical" evidence="5">
    <location>
        <begin position="366"/>
        <end position="388"/>
    </location>
</feature>
<keyword evidence="7" id="KW-1185">Reference proteome</keyword>